<dbReference type="AlphaFoldDB" id="A0A846RWZ8"/>
<dbReference type="EMBL" id="JAATJN010000001">
    <property type="protein sequence ID" value="NJC56486.1"/>
    <property type="molecule type" value="Genomic_DNA"/>
</dbReference>
<evidence type="ECO:0000313" key="2">
    <source>
        <dbReference type="EMBL" id="NJC56486.1"/>
    </source>
</evidence>
<evidence type="ECO:0000313" key="3">
    <source>
        <dbReference type="Proteomes" id="UP000576792"/>
    </source>
</evidence>
<dbReference type="Proteomes" id="UP000576792">
    <property type="component" value="Unassembled WGS sequence"/>
</dbReference>
<sequence length="265" mass="28018">MKITGLILAGYMLGRTKKLGLALTIASSVAGSTAVKNRDNLIGGLKEFADSSPELKSLQEKVTGRLADSGKSAAKAMAAKGVDQLSARLQDQTDKMKATLDATAEDLDPTSEEPEDSGEEEAADVDSDAPEDDAAVDAEDEQSETEDVEEPAAEEEPPKKSAPRKRSSSSSSSSRKGATSKTTSTARGAGSKSTASKTSSTKKRSAAAKKPSTSRKSKEATDEGGLNFRRSQALSSGVRQNPRSKSSQLRGRQGRQDRRPIRRSR</sequence>
<dbReference type="RefSeq" id="WP_167950357.1">
    <property type="nucleotide sequence ID" value="NZ_BAAAPQ010000013.1"/>
</dbReference>
<reference evidence="2 3" key="1">
    <citation type="submission" date="2020-03" db="EMBL/GenBank/DDBJ databases">
        <title>Sequencing the genomes of 1000 actinobacteria strains.</title>
        <authorList>
            <person name="Klenk H.-P."/>
        </authorList>
    </citation>
    <scope>NUCLEOTIDE SEQUENCE [LARGE SCALE GENOMIC DNA]</scope>
    <source>
        <strain evidence="2 3">DSM 18964</strain>
    </source>
</reference>
<feature type="compositionally biased region" description="Basic residues" evidence="1">
    <location>
        <begin position="200"/>
        <end position="215"/>
    </location>
</feature>
<feature type="compositionally biased region" description="Low complexity" evidence="1">
    <location>
        <begin position="168"/>
        <end position="199"/>
    </location>
</feature>
<gene>
    <name evidence="2" type="ORF">BKA07_001521</name>
</gene>
<accession>A0A846RWZ8</accession>
<comment type="caution">
    <text evidence="2">The sequence shown here is derived from an EMBL/GenBank/DDBJ whole genome shotgun (WGS) entry which is preliminary data.</text>
</comment>
<evidence type="ECO:0000256" key="1">
    <source>
        <dbReference type="SAM" id="MobiDB-lite"/>
    </source>
</evidence>
<feature type="compositionally biased region" description="Acidic residues" evidence="1">
    <location>
        <begin position="103"/>
        <end position="155"/>
    </location>
</feature>
<organism evidence="2 3">
    <name type="scientific">Brevibacterium marinum</name>
    <dbReference type="NCBI Taxonomy" id="418643"/>
    <lineage>
        <taxon>Bacteria</taxon>
        <taxon>Bacillati</taxon>
        <taxon>Actinomycetota</taxon>
        <taxon>Actinomycetes</taxon>
        <taxon>Micrococcales</taxon>
        <taxon>Brevibacteriaceae</taxon>
        <taxon>Brevibacterium</taxon>
    </lineage>
</organism>
<feature type="compositionally biased region" description="Polar residues" evidence="1">
    <location>
        <begin position="229"/>
        <end position="241"/>
    </location>
</feature>
<feature type="region of interest" description="Disordered" evidence="1">
    <location>
        <begin position="85"/>
        <end position="265"/>
    </location>
</feature>
<name>A0A846RWZ8_9MICO</name>
<evidence type="ECO:0008006" key="4">
    <source>
        <dbReference type="Google" id="ProtNLM"/>
    </source>
</evidence>
<proteinExistence type="predicted"/>
<keyword evidence="3" id="KW-1185">Reference proteome</keyword>
<protein>
    <recommendedName>
        <fullName evidence="4">DNA primase</fullName>
    </recommendedName>
</protein>